<reference evidence="1 2" key="1">
    <citation type="journal article" date="2011" name="Biochem. Biophys. Res. Commun.">
        <title>Increased number of Arginine-based salt bridges contributes to the thermotolerance of thermotolerant acetic acid bacteria, Acetobacter tropicalis SKU1100.</title>
        <authorList>
            <person name="Matsutani M."/>
            <person name="Hirakawa H."/>
            <person name="Nishikura M."/>
            <person name="Soemphol W."/>
            <person name="Ali I.A.I."/>
            <person name="Yakushi T."/>
            <person name="Matsushita K."/>
        </authorList>
    </citation>
    <scope>NUCLEOTIDE SEQUENCE [LARGE SCALE GENOMIC DNA]</scope>
    <source>
        <strain evidence="1 2">NBRC 101654</strain>
    </source>
</reference>
<gene>
    <name evidence="1" type="ORF">ATPR_1976</name>
</gene>
<comment type="caution">
    <text evidence="1">The sequence shown here is derived from an EMBL/GenBank/DDBJ whole genome shotgun (WGS) entry which is preliminary data.</text>
</comment>
<dbReference type="Proteomes" id="UP000004319">
    <property type="component" value="Unassembled WGS sequence"/>
</dbReference>
<sequence length="40" mass="4621">MPDLKQPTPRRFSDDPTGFEQYVVSALRVVSQRMERAVNV</sequence>
<accession>F7VF27</accession>
<organism evidence="1 2">
    <name type="scientific">Acetobacter tropicalis NBRC 101654</name>
    <dbReference type="NCBI Taxonomy" id="749388"/>
    <lineage>
        <taxon>Bacteria</taxon>
        <taxon>Pseudomonadati</taxon>
        <taxon>Pseudomonadota</taxon>
        <taxon>Alphaproteobacteria</taxon>
        <taxon>Acetobacterales</taxon>
        <taxon>Acetobacteraceae</taxon>
        <taxon>Acetobacter</taxon>
    </lineage>
</organism>
<dbReference type="AlphaFoldDB" id="F7VF27"/>
<evidence type="ECO:0000313" key="2">
    <source>
        <dbReference type="Proteomes" id="UP000004319"/>
    </source>
</evidence>
<protein>
    <submittedName>
        <fullName evidence="1">Uncharacterized protein</fullName>
    </submittedName>
</protein>
<name>F7VF27_9PROT</name>
<evidence type="ECO:0000313" key="1">
    <source>
        <dbReference type="EMBL" id="GAA08972.1"/>
    </source>
</evidence>
<dbReference type="EMBL" id="BABS01000059">
    <property type="protein sequence ID" value="GAA08972.1"/>
    <property type="molecule type" value="Genomic_DNA"/>
</dbReference>
<proteinExistence type="predicted"/>